<keyword evidence="3" id="KW-1185">Reference proteome</keyword>
<accession>A0A1M6GRH5</accession>
<dbReference type="Pfam" id="PF03358">
    <property type="entry name" value="FMN_red"/>
    <property type="match status" value="1"/>
</dbReference>
<protein>
    <submittedName>
        <fullName evidence="2">Multimeric flavodoxin WrbA</fullName>
    </submittedName>
</protein>
<dbReference type="InterPro" id="IPR005025">
    <property type="entry name" value="FMN_Rdtase-like_dom"/>
</dbReference>
<dbReference type="InterPro" id="IPR029039">
    <property type="entry name" value="Flavoprotein-like_sf"/>
</dbReference>
<dbReference type="STRING" id="1121476.SAMN02745751_01807"/>
<sequence length="349" mass="39087">MNDLYLICPGKMSDLQREIHAVSLKDKKYKTIDTLEKLDKINDGKIVFSVYIDKSGINIPLMEMLKKISADMDFFKGSSAVVLIHGDSELFTKSIGRRIIFYLNQSGASFIGRPMLEVTGSMKNLVHIAMAENLSLKEACLKSSTDLVNRLVQNKPVKSGNEQPELLVLHSSNWRTSNTLMLWKEVKSNLKGIHVNEIHIENGSVRDCIGCPFKTCSHYGQQERCYYGGIMVEDVYPAVLSCDALLLLCPNYNDSISANLSAVINRLTALFRKTQFYDKYLFSIIVSGHSGSDILAEQLISALNINKTFRLPPGFSMMETANDPGAVLEIENIRTRAKDFAEKINETLT</sequence>
<name>A0A1M6GRH5_9FIRM</name>
<dbReference type="RefSeq" id="WP_073049252.1">
    <property type="nucleotide sequence ID" value="NZ_FQZL01000011.1"/>
</dbReference>
<feature type="domain" description="NADPH-dependent FMN reductase-like" evidence="1">
    <location>
        <begin position="165"/>
        <end position="322"/>
    </location>
</feature>
<organism evidence="2 3">
    <name type="scientific">Dethiosulfatibacter aminovorans DSM 17477</name>
    <dbReference type="NCBI Taxonomy" id="1121476"/>
    <lineage>
        <taxon>Bacteria</taxon>
        <taxon>Bacillati</taxon>
        <taxon>Bacillota</taxon>
        <taxon>Tissierellia</taxon>
        <taxon>Dethiosulfatibacter</taxon>
    </lineage>
</organism>
<dbReference type="SUPFAM" id="SSF52218">
    <property type="entry name" value="Flavoproteins"/>
    <property type="match status" value="1"/>
</dbReference>
<dbReference type="Gene3D" id="3.40.50.360">
    <property type="match status" value="1"/>
</dbReference>
<evidence type="ECO:0000259" key="1">
    <source>
        <dbReference type="Pfam" id="PF03358"/>
    </source>
</evidence>
<dbReference type="EMBL" id="FQZL01000011">
    <property type="protein sequence ID" value="SHJ12510.1"/>
    <property type="molecule type" value="Genomic_DNA"/>
</dbReference>
<reference evidence="2 3" key="1">
    <citation type="submission" date="2016-11" db="EMBL/GenBank/DDBJ databases">
        <authorList>
            <person name="Jaros S."/>
            <person name="Januszkiewicz K."/>
            <person name="Wedrychowicz H."/>
        </authorList>
    </citation>
    <scope>NUCLEOTIDE SEQUENCE [LARGE SCALE GENOMIC DNA]</scope>
    <source>
        <strain evidence="2 3">DSM 17477</strain>
    </source>
</reference>
<evidence type="ECO:0000313" key="2">
    <source>
        <dbReference type="EMBL" id="SHJ12510.1"/>
    </source>
</evidence>
<gene>
    <name evidence="2" type="ORF">SAMN02745751_01807</name>
</gene>
<dbReference type="Proteomes" id="UP000184052">
    <property type="component" value="Unassembled WGS sequence"/>
</dbReference>
<dbReference type="AlphaFoldDB" id="A0A1M6GRH5"/>
<dbReference type="OrthoDB" id="1705236at2"/>
<dbReference type="GO" id="GO:0016491">
    <property type="term" value="F:oxidoreductase activity"/>
    <property type="evidence" value="ECO:0007669"/>
    <property type="project" value="InterPro"/>
</dbReference>
<proteinExistence type="predicted"/>
<evidence type="ECO:0000313" key="3">
    <source>
        <dbReference type="Proteomes" id="UP000184052"/>
    </source>
</evidence>